<dbReference type="SMART" id="SM00382">
    <property type="entry name" value="AAA"/>
    <property type="match status" value="1"/>
</dbReference>
<evidence type="ECO:0000259" key="5">
    <source>
        <dbReference type="PROSITE" id="PS50893"/>
    </source>
</evidence>
<gene>
    <name evidence="6" type="ORF">EI71_00095</name>
</gene>
<dbReference type="FunFam" id="3.40.50.300:FF:000032">
    <property type="entry name" value="Export ABC transporter ATP-binding protein"/>
    <property type="match status" value="1"/>
</dbReference>
<dbReference type="OrthoDB" id="9802264at2"/>
<dbReference type="Gene3D" id="3.40.50.300">
    <property type="entry name" value="P-loop containing nucleotide triphosphate hydrolases"/>
    <property type="match status" value="1"/>
</dbReference>
<evidence type="ECO:0000256" key="4">
    <source>
        <dbReference type="ARBA" id="ARBA00022840"/>
    </source>
</evidence>
<dbReference type="GO" id="GO:0005524">
    <property type="term" value="F:ATP binding"/>
    <property type="evidence" value="ECO:0007669"/>
    <property type="project" value="UniProtKB-KW"/>
</dbReference>
<dbReference type="Proteomes" id="UP000266506">
    <property type="component" value="Unassembled WGS sequence"/>
</dbReference>
<dbReference type="AlphaFoldDB" id="A0A397S8B5"/>
<dbReference type="EMBL" id="QXEV01000001">
    <property type="protein sequence ID" value="RIA78534.1"/>
    <property type="molecule type" value="Genomic_DNA"/>
</dbReference>
<keyword evidence="2" id="KW-0813">Transport</keyword>
<organism evidence="6 7">
    <name type="scientific">Anaeroplasma bactoclasticum</name>
    <dbReference type="NCBI Taxonomy" id="2088"/>
    <lineage>
        <taxon>Bacteria</taxon>
        <taxon>Bacillati</taxon>
        <taxon>Mycoplasmatota</taxon>
        <taxon>Mollicutes</taxon>
        <taxon>Anaeroplasmatales</taxon>
        <taxon>Anaeroplasmataceae</taxon>
        <taxon>Anaeroplasma</taxon>
    </lineage>
</organism>
<dbReference type="InterPro" id="IPR027417">
    <property type="entry name" value="P-loop_NTPase"/>
</dbReference>
<feature type="domain" description="ABC transporter" evidence="5">
    <location>
        <begin position="3"/>
        <end position="237"/>
    </location>
</feature>
<evidence type="ECO:0000256" key="1">
    <source>
        <dbReference type="ARBA" id="ARBA00005417"/>
    </source>
</evidence>
<reference evidence="6 7" key="1">
    <citation type="submission" date="2018-08" db="EMBL/GenBank/DDBJ databases">
        <title>Genomic Encyclopedia of Archaeal and Bacterial Type Strains, Phase II (KMG-II): from individual species to whole genera.</title>
        <authorList>
            <person name="Goeker M."/>
        </authorList>
    </citation>
    <scope>NUCLEOTIDE SEQUENCE [LARGE SCALE GENOMIC DNA]</scope>
    <source>
        <strain evidence="6 7">ATCC 27112</strain>
    </source>
</reference>
<dbReference type="InParanoid" id="A0A397S8B5"/>
<dbReference type="PANTHER" id="PTHR42798">
    <property type="entry name" value="LIPOPROTEIN-RELEASING SYSTEM ATP-BINDING PROTEIN LOLD"/>
    <property type="match status" value="1"/>
</dbReference>
<dbReference type="GO" id="GO:0098796">
    <property type="term" value="C:membrane protein complex"/>
    <property type="evidence" value="ECO:0007669"/>
    <property type="project" value="UniProtKB-ARBA"/>
</dbReference>
<protein>
    <submittedName>
        <fullName evidence="6">Putative ABC transport system ATP-binding protein</fullName>
    </submittedName>
</protein>
<dbReference type="GO" id="GO:0016887">
    <property type="term" value="F:ATP hydrolysis activity"/>
    <property type="evidence" value="ECO:0007669"/>
    <property type="project" value="InterPro"/>
</dbReference>
<sequence length="258" mass="29094">MFISIDNIEKSYGEGENRFQVLKGVSFQVEKGEMAVLLGPSGSGKSTLLNIIGGIDTLDNGRVGIDNEYIENMSEKDRIAYRRKNLGYVFQNYNLIPNLTVRENIEVGAYLSKNHLDLEELLSVLGLKKHENKIPSQLSGGQQQRTSIGRAIIKNPNLLLCDEPTGALDSDTSKQILELIEKVKEKYNTSIIMVTHNENIAKMADTIIRLKDGEVKSINKNVNKVKASDLELWKTLYLKDYLENLKKILLNILLCFYS</sequence>
<evidence type="ECO:0000313" key="7">
    <source>
        <dbReference type="Proteomes" id="UP000266506"/>
    </source>
</evidence>
<comment type="caution">
    <text evidence="6">The sequence shown here is derived from an EMBL/GenBank/DDBJ whole genome shotgun (WGS) entry which is preliminary data.</text>
</comment>
<dbReference type="FunCoup" id="A0A397S8B5">
    <property type="interactions" value="114"/>
</dbReference>
<dbReference type="Pfam" id="PF00005">
    <property type="entry name" value="ABC_tran"/>
    <property type="match status" value="1"/>
</dbReference>
<dbReference type="PANTHER" id="PTHR42798:SF2">
    <property type="entry name" value="ABC TRANSPORTER ATP-BINDING PROTEIN MG467-RELATED"/>
    <property type="match status" value="1"/>
</dbReference>
<proteinExistence type="inferred from homology"/>
<dbReference type="InterPro" id="IPR003439">
    <property type="entry name" value="ABC_transporter-like_ATP-bd"/>
</dbReference>
<keyword evidence="3" id="KW-0547">Nucleotide-binding</keyword>
<name>A0A397S8B5_9MOLU</name>
<dbReference type="PROSITE" id="PS50893">
    <property type="entry name" value="ABC_TRANSPORTER_2"/>
    <property type="match status" value="1"/>
</dbReference>
<evidence type="ECO:0000256" key="3">
    <source>
        <dbReference type="ARBA" id="ARBA00022741"/>
    </source>
</evidence>
<dbReference type="InterPro" id="IPR003593">
    <property type="entry name" value="AAA+_ATPase"/>
</dbReference>
<dbReference type="GO" id="GO:0022857">
    <property type="term" value="F:transmembrane transporter activity"/>
    <property type="evidence" value="ECO:0007669"/>
    <property type="project" value="UniProtKB-ARBA"/>
</dbReference>
<dbReference type="SUPFAM" id="SSF52540">
    <property type="entry name" value="P-loop containing nucleoside triphosphate hydrolases"/>
    <property type="match status" value="1"/>
</dbReference>
<keyword evidence="7" id="KW-1185">Reference proteome</keyword>
<dbReference type="InterPro" id="IPR017911">
    <property type="entry name" value="MacB-like_ATP-bd"/>
</dbReference>
<dbReference type="CDD" id="cd03255">
    <property type="entry name" value="ABC_MJ0796_LolCDE_FtsE"/>
    <property type="match status" value="1"/>
</dbReference>
<evidence type="ECO:0000256" key="2">
    <source>
        <dbReference type="ARBA" id="ARBA00022448"/>
    </source>
</evidence>
<comment type="similarity">
    <text evidence="1">Belongs to the ABC transporter superfamily.</text>
</comment>
<keyword evidence="4 6" id="KW-0067">ATP-binding</keyword>
<accession>A0A397S8B5</accession>
<evidence type="ECO:0000313" key="6">
    <source>
        <dbReference type="EMBL" id="RIA78534.1"/>
    </source>
</evidence>